<evidence type="ECO:0000313" key="4">
    <source>
        <dbReference type="EMBL" id="TMR13103.1"/>
    </source>
</evidence>
<keyword evidence="3" id="KW-0732">Signal</keyword>
<dbReference type="RefSeq" id="WP_138670143.1">
    <property type="nucleotide sequence ID" value="NZ_VCKY01000125.1"/>
</dbReference>
<dbReference type="AlphaFoldDB" id="A0A5S4F8X2"/>
<dbReference type="InterPro" id="IPR006059">
    <property type="entry name" value="SBP"/>
</dbReference>
<gene>
    <name evidence="4" type="ORF">ETD86_31245</name>
</gene>
<accession>A0A5S4F8X2</accession>
<comment type="caution">
    <text evidence="4">The sequence shown here is derived from an EMBL/GenBank/DDBJ whole genome shotgun (WGS) entry which is preliminary data.</text>
</comment>
<sequence>MRKGSAAAILAGLALAVAACGNAPTTTQPTASESAPATAGAKTLQGVKLEVAAKWTGAEQKNFEQVLKAFSDKTGAEVTYASTGEDTGAFLGPRIQAGSPPDVAILPQPGLVQQYVEQKALKPLTDAVTAEIDTNYTPYWKELGSADGQVYGVLIKAAHKSLVWYRSQAFDDAGVQPATTWDELVKNAQAIADSGTPPFSLCGASGWTLTDLFENVYLSTAGPENYDKLSKHEIPWTDPTVTTALEKIQQLVGKQEFLVDGTSGTMQTDFPTCVSKVYSTKKSAMVIEADFVAVEAVQSGAKVGEDAKYFPFPKAGDTAPVVLGGDVAVAMKDSPGAMALLQFLASKEGGEIWAKLPGYLSPNKNVSPDNYPDELTKQLGQTIVSAGDAVRYDMSDLAPSAFGGTDGKGEWKVLQDFVRKPTDIKGAQEALEAEAKKAWK</sequence>
<keyword evidence="5" id="KW-1185">Reference proteome</keyword>
<dbReference type="Pfam" id="PF01547">
    <property type="entry name" value="SBP_bac_1"/>
    <property type="match status" value="1"/>
</dbReference>
<dbReference type="Proteomes" id="UP000309128">
    <property type="component" value="Unassembled WGS sequence"/>
</dbReference>
<evidence type="ECO:0000256" key="1">
    <source>
        <dbReference type="ARBA" id="ARBA00008520"/>
    </source>
</evidence>
<dbReference type="SUPFAM" id="SSF53850">
    <property type="entry name" value="Periplasmic binding protein-like II"/>
    <property type="match status" value="1"/>
</dbReference>
<evidence type="ECO:0000256" key="3">
    <source>
        <dbReference type="SAM" id="SignalP"/>
    </source>
</evidence>
<dbReference type="Gene3D" id="3.40.190.10">
    <property type="entry name" value="Periplasmic binding protein-like II"/>
    <property type="match status" value="2"/>
</dbReference>
<dbReference type="OrthoDB" id="3507433at2"/>
<protein>
    <submittedName>
        <fullName evidence="4">Carbohydrate ABC transporter substrate-binding protein</fullName>
    </submittedName>
</protein>
<proteinExistence type="inferred from homology"/>
<dbReference type="InterPro" id="IPR050490">
    <property type="entry name" value="Bact_solute-bd_prot1"/>
</dbReference>
<dbReference type="EMBL" id="VCKY01000125">
    <property type="protein sequence ID" value="TMR13103.1"/>
    <property type="molecule type" value="Genomic_DNA"/>
</dbReference>
<dbReference type="PROSITE" id="PS51257">
    <property type="entry name" value="PROKAR_LIPOPROTEIN"/>
    <property type="match status" value="1"/>
</dbReference>
<feature type="signal peptide" evidence="3">
    <location>
        <begin position="1"/>
        <end position="19"/>
    </location>
</feature>
<reference evidence="4 5" key="1">
    <citation type="submission" date="2019-05" db="EMBL/GenBank/DDBJ databases">
        <title>Draft genome sequence of Nonomuraea turkmeniaca DSM 43926.</title>
        <authorList>
            <person name="Saricaoglu S."/>
            <person name="Isik K."/>
        </authorList>
    </citation>
    <scope>NUCLEOTIDE SEQUENCE [LARGE SCALE GENOMIC DNA]</scope>
    <source>
        <strain evidence="4 5">DSM 43926</strain>
    </source>
</reference>
<evidence type="ECO:0000256" key="2">
    <source>
        <dbReference type="ARBA" id="ARBA00022448"/>
    </source>
</evidence>
<dbReference type="PANTHER" id="PTHR43649">
    <property type="entry name" value="ARABINOSE-BINDING PROTEIN-RELATED"/>
    <property type="match status" value="1"/>
</dbReference>
<keyword evidence="2" id="KW-0813">Transport</keyword>
<name>A0A5S4F8X2_9ACTN</name>
<dbReference type="PANTHER" id="PTHR43649:SF29">
    <property type="entry name" value="OSMOPROTECTIVE COMPOUNDS-BINDING PROTEIN GGTB"/>
    <property type="match status" value="1"/>
</dbReference>
<evidence type="ECO:0000313" key="5">
    <source>
        <dbReference type="Proteomes" id="UP000309128"/>
    </source>
</evidence>
<organism evidence="4 5">
    <name type="scientific">Nonomuraea turkmeniaca</name>
    <dbReference type="NCBI Taxonomy" id="103838"/>
    <lineage>
        <taxon>Bacteria</taxon>
        <taxon>Bacillati</taxon>
        <taxon>Actinomycetota</taxon>
        <taxon>Actinomycetes</taxon>
        <taxon>Streptosporangiales</taxon>
        <taxon>Streptosporangiaceae</taxon>
        <taxon>Nonomuraea</taxon>
    </lineage>
</organism>
<feature type="chain" id="PRO_5038415541" evidence="3">
    <location>
        <begin position="20"/>
        <end position="440"/>
    </location>
</feature>
<comment type="similarity">
    <text evidence="1">Belongs to the bacterial solute-binding protein 1 family.</text>
</comment>